<dbReference type="PROSITE" id="PS00018">
    <property type="entry name" value="EF_HAND_1"/>
    <property type="match status" value="3"/>
</dbReference>
<feature type="domain" description="EF-hand" evidence="4">
    <location>
        <begin position="39"/>
        <end position="74"/>
    </location>
</feature>
<dbReference type="SMART" id="SM00054">
    <property type="entry name" value="EFh"/>
    <property type="match status" value="3"/>
</dbReference>
<evidence type="ECO:0000313" key="6">
    <source>
        <dbReference type="WBParaSite" id="PgR027_g020_t01"/>
    </source>
</evidence>
<dbReference type="PANTHER" id="PTHR34524">
    <property type="entry name" value="CALCYPHOSIN"/>
    <property type="match status" value="1"/>
</dbReference>
<feature type="domain" description="EF-hand" evidence="4">
    <location>
        <begin position="111"/>
        <end position="146"/>
    </location>
</feature>
<dbReference type="CDD" id="cd00051">
    <property type="entry name" value="EFh"/>
    <property type="match status" value="2"/>
</dbReference>
<feature type="domain" description="EF-hand" evidence="4">
    <location>
        <begin position="75"/>
        <end position="110"/>
    </location>
</feature>
<keyword evidence="1" id="KW-0479">Metal-binding</keyword>
<dbReference type="InterPro" id="IPR051581">
    <property type="entry name" value="Ca-bind"/>
</dbReference>
<reference evidence="6 7" key="1">
    <citation type="submission" date="2022-11" db="UniProtKB">
        <authorList>
            <consortium name="WormBaseParasite"/>
        </authorList>
    </citation>
    <scope>IDENTIFICATION</scope>
</reference>
<dbReference type="InterPro" id="IPR002048">
    <property type="entry name" value="EF_hand_dom"/>
</dbReference>
<dbReference type="Gene3D" id="1.10.238.10">
    <property type="entry name" value="EF-hand"/>
    <property type="match status" value="2"/>
</dbReference>
<keyword evidence="3" id="KW-0106">Calcium</keyword>
<keyword evidence="2" id="KW-0677">Repeat</keyword>
<dbReference type="GO" id="GO:0005509">
    <property type="term" value="F:calcium ion binding"/>
    <property type="evidence" value="ECO:0007669"/>
    <property type="project" value="InterPro"/>
</dbReference>
<dbReference type="SUPFAM" id="SSF47473">
    <property type="entry name" value="EF-hand"/>
    <property type="match status" value="1"/>
</dbReference>
<evidence type="ECO:0000256" key="2">
    <source>
        <dbReference type="ARBA" id="ARBA00022737"/>
    </source>
</evidence>
<dbReference type="WBParaSite" id="PgR027_g020_t02">
    <property type="protein sequence ID" value="PgR027_g020_t02"/>
    <property type="gene ID" value="PgR027_g020"/>
</dbReference>
<dbReference type="InterPro" id="IPR018247">
    <property type="entry name" value="EF_Hand_1_Ca_BS"/>
</dbReference>
<dbReference type="Proteomes" id="UP000887569">
    <property type="component" value="Unplaced"/>
</dbReference>
<proteinExistence type="predicted"/>
<dbReference type="AlphaFoldDB" id="A0A915B4S7"/>
<accession>A0A915B4S7</accession>
<evidence type="ECO:0000313" key="7">
    <source>
        <dbReference type="WBParaSite" id="PgR027_g020_t02"/>
    </source>
</evidence>
<dbReference type="InterPro" id="IPR011992">
    <property type="entry name" value="EF-hand-dom_pair"/>
</dbReference>
<protein>
    <submittedName>
        <fullName evidence="6 7">EF-hand domain-containing protein</fullName>
    </submittedName>
</protein>
<sequence>MGESIFCDEELKQRALKASEQTNDPIEKLRYHCLARGVAGIKAFGRVFRIIDDSGNKLLDLDEFTKAVHDFGLKLNDEEVKAAFNRIDKDSTGTIDFNEFLIALRPPMSKARVKLIEAAFAKLDRSGDGKVTSEDLMSAYDVSKNKFYLSGQKTKEQIFNSFLNNFEIGGHVDGTVTKEEFFNYYAGLSASIDSDAYFDLMMRNCWKL</sequence>
<evidence type="ECO:0000256" key="1">
    <source>
        <dbReference type="ARBA" id="ARBA00022723"/>
    </source>
</evidence>
<dbReference type="Pfam" id="PF13202">
    <property type="entry name" value="EF-hand_5"/>
    <property type="match status" value="1"/>
</dbReference>
<organism evidence="5 6">
    <name type="scientific">Parascaris univalens</name>
    <name type="common">Nematode worm</name>
    <dbReference type="NCBI Taxonomy" id="6257"/>
    <lineage>
        <taxon>Eukaryota</taxon>
        <taxon>Metazoa</taxon>
        <taxon>Ecdysozoa</taxon>
        <taxon>Nematoda</taxon>
        <taxon>Chromadorea</taxon>
        <taxon>Rhabditida</taxon>
        <taxon>Spirurina</taxon>
        <taxon>Ascaridomorpha</taxon>
        <taxon>Ascaridoidea</taxon>
        <taxon>Ascarididae</taxon>
        <taxon>Parascaris</taxon>
    </lineage>
</organism>
<dbReference type="PROSITE" id="PS50222">
    <property type="entry name" value="EF_HAND_2"/>
    <property type="match status" value="3"/>
</dbReference>
<evidence type="ECO:0000256" key="3">
    <source>
        <dbReference type="ARBA" id="ARBA00022837"/>
    </source>
</evidence>
<dbReference type="Pfam" id="PF13499">
    <property type="entry name" value="EF-hand_7"/>
    <property type="match status" value="1"/>
</dbReference>
<dbReference type="WBParaSite" id="PgR027_g020_t01">
    <property type="protein sequence ID" value="PgR027_g020_t01"/>
    <property type="gene ID" value="PgR027_g020"/>
</dbReference>
<evidence type="ECO:0000259" key="4">
    <source>
        <dbReference type="PROSITE" id="PS50222"/>
    </source>
</evidence>
<keyword evidence="5" id="KW-1185">Reference proteome</keyword>
<name>A0A915B4S7_PARUN</name>
<dbReference type="PANTHER" id="PTHR34524:SF6">
    <property type="entry name" value="CALCYPHOSINE LIKE"/>
    <property type="match status" value="1"/>
</dbReference>
<evidence type="ECO:0000313" key="5">
    <source>
        <dbReference type="Proteomes" id="UP000887569"/>
    </source>
</evidence>